<accession>A0A8S5NFP8</accession>
<name>A0A8S5NFP8_9CAUD</name>
<dbReference type="Pfam" id="PF05489">
    <property type="entry name" value="Phage_tail_X"/>
    <property type="match status" value="1"/>
</dbReference>
<organism evidence="1">
    <name type="scientific">Caudovirales sp. ctUJJ3</name>
    <dbReference type="NCBI Taxonomy" id="2826777"/>
    <lineage>
        <taxon>Viruses</taxon>
        <taxon>Duplodnaviria</taxon>
        <taxon>Heunggongvirae</taxon>
        <taxon>Uroviricota</taxon>
        <taxon>Caudoviricetes</taxon>
    </lineage>
</organism>
<dbReference type="InterPro" id="IPR008861">
    <property type="entry name" value="GpX-like"/>
</dbReference>
<evidence type="ECO:0000313" key="1">
    <source>
        <dbReference type="EMBL" id="DAD93146.1"/>
    </source>
</evidence>
<dbReference type="InterPro" id="IPR018392">
    <property type="entry name" value="LysM"/>
</dbReference>
<dbReference type="CDD" id="cd00118">
    <property type="entry name" value="LysM"/>
    <property type="match status" value="1"/>
</dbReference>
<sequence>MEKYRTIQGDTWDRIARRFYGDERYLDLLMEGNPECLEYLIFPAGVELLVPEKPGSGVMDLPPWRR</sequence>
<dbReference type="EMBL" id="BK015154">
    <property type="protein sequence ID" value="DAD93146.1"/>
    <property type="molecule type" value="Genomic_DNA"/>
</dbReference>
<protein>
    <submittedName>
        <fullName evidence="1">Tail protein</fullName>
    </submittedName>
</protein>
<proteinExistence type="predicted"/>
<reference evidence="1" key="1">
    <citation type="journal article" date="2021" name="Proc. Natl. Acad. Sci. U.S.A.">
        <title>A Catalog of Tens of Thousands of Viruses from Human Metagenomes Reveals Hidden Associations with Chronic Diseases.</title>
        <authorList>
            <person name="Tisza M.J."/>
            <person name="Buck C.B."/>
        </authorList>
    </citation>
    <scope>NUCLEOTIDE SEQUENCE</scope>
    <source>
        <strain evidence="1">CtUJJ3</strain>
    </source>
</reference>